<evidence type="ECO:0000256" key="5">
    <source>
        <dbReference type="ARBA" id="ARBA00023136"/>
    </source>
</evidence>
<keyword evidence="4 6" id="KW-1133">Transmembrane helix</keyword>
<feature type="transmembrane region" description="Helical" evidence="6">
    <location>
        <begin position="24"/>
        <end position="45"/>
    </location>
</feature>
<dbReference type="Gene3D" id="3.40.720.10">
    <property type="entry name" value="Alkaline Phosphatase, subunit A"/>
    <property type="match status" value="1"/>
</dbReference>
<feature type="domain" description="Sulfatase N-terminal" evidence="7">
    <location>
        <begin position="250"/>
        <end position="488"/>
    </location>
</feature>
<keyword evidence="9" id="KW-1185">Reference proteome</keyword>
<evidence type="ECO:0000259" key="7">
    <source>
        <dbReference type="Pfam" id="PF00884"/>
    </source>
</evidence>
<reference evidence="8 9" key="1">
    <citation type="submission" date="2017-05" db="EMBL/GenBank/DDBJ databases">
        <authorList>
            <person name="Varghese N."/>
            <person name="Submissions S."/>
        </authorList>
    </citation>
    <scope>NUCLEOTIDE SEQUENCE [LARGE SCALE GENOMIC DNA]</scope>
    <source>
        <strain evidence="8 9">DSM 25457</strain>
    </source>
</reference>
<evidence type="ECO:0000256" key="6">
    <source>
        <dbReference type="SAM" id="Phobius"/>
    </source>
</evidence>
<dbReference type="GO" id="GO:0016740">
    <property type="term" value="F:transferase activity"/>
    <property type="evidence" value="ECO:0007669"/>
    <property type="project" value="UniProtKB-KW"/>
</dbReference>
<comment type="caution">
    <text evidence="8">The sequence shown here is derived from an EMBL/GenBank/DDBJ whole genome shotgun (WGS) entry which is preliminary data.</text>
</comment>
<evidence type="ECO:0000256" key="1">
    <source>
        <dbReference type="ARBA" id="ARBA00004651"/>
    </source>
</evidence>
<dbReference type="CDD" id="cd16015">
    <property type="entry name" value="LTA_synthase"/>
    <property type="match status" value="1"/>
</dbReference>
<dbReference type="Pfam" id="PF00884">
    <property type="entry name" value="Sulfatase"/>
    <property type="match status" value="1"/>
</dbReference>
<organism evidence="8 9">
    <name type="scientific">Neorhodopirellula lusitana</name>
    <dbReference type="NCBI Taxonomy" id="445327"/>
    <lineage>
        <taxon>Bacteria</taxon>
        <taxon>Pseudomonadati</taxon>
        <taxon>Planctomycetota</taxon>
        <taxon>Planctomycetia</taxon>
        <taxon>Pirellulales</taxon>
        <taxon>Pirellulaceae</taxon>
        <taxon>Neorhodopirellula</taxon>
    </lineage>
</organism>
<feature type="transmembrane region" description="Helical" evidence="6">
    <location>
        <begin position="90"/>
        <end position="112"/>
    </location>
</feature>
<dbReference type="EMBL" id="FXUG01000002">
    <property type="protein sequence ID" value="SMP47788.1"/>
    <property type="molecule type" value="Genomic_DNA"/>
</dbReference>
<dbReference type="InterPro" id="IPR000917">
    <property type="entry name" value="Sulfatase_N"/>
</dbReference>
<keyword evidence="5 6" id="KW-0472">Membrane</keyword>
<proteinExistence type="predicted"/>
<feature type="transmembrane region" description="Helical" evidence="6">
    <location>
        <begin position="166"/>
        <end position="186"/>
    </location>
</feature>
<evidence type="ECO:0000256" key="3">
    <source>
        <dbReference type="ARBA" id="ARBA00022692"/>
    </source>
</evidence>
<dbReference type="InterPro" id="IPR050448">
    <property type="entry name" value="OpgB/LTA_synthase_biosynth"/>
</dbReference>
<evidence type="ECO:0000313" key="9">
    <source>
        <dbReference type="Proteomes" id="UP001158067"/>
    </source>
</evidence>
<protein>
    <submittedName>
        <fullName evidence="8">Phosphoglycerol transferase MdoB</fullName>
    </submittedName>
</protein>
<evidence type="ECO:0000313" key="8">
    <source>
        <dbReference type="EMBL" id="SMP47788.1"/>
    </source>
</evidence>
<evidence type="ECO:0000256" key="4">
    <source>
        <dbReference type="ARBA" id="ARBA00022989"/>
    </source>
</evidence>
<dbReference type="PANTHER" id="PTHR47371">
    <property type="entry name" value="LIPOTEICHOIC ACID SYNTHASE"/>
    <property type="match status" value="1"/>
</dbReference>
<comment type="subcellular location">
    <subcellularLocation>
        <location evidence="1">Cell membrane</location>
        <topology evidence="1">Multi-pass membrane protein</topology>
    </subcellularLocation>
</comment>
<dbReference type="PANTHER" id="PTHR47371:SF3">
    <property type="entry name" value="PHOSPHOGLYCEROL TRANSFERASE I"/>
    <property type="match status" value="1"/>
</dbReference>
<name>A0ABY1PYE6_9BACT</name>
<evidence type="ECO:0000256" key="2">
    <source>
        <dbReference type="ARBA" id="ARBA00022475"/>
    </source>
</evidence>
<dbReference type="InterPro" id="IPR017850">
    <property type="entry name" value="Alkaline_phosphatase_core_sf"/>
</dbReference>
<accession>A0ABY1PYE6</accession>
<keyword evidence="8" id="KW-0808">Transferase</keyword>
<dbReference type="Proteomes" id="UP001158067">
    <property type="component" value="Unassembled WGS sequence"/>
</dbReference>
<keyword evidence="3 6" id="KW-0812">Transmembrane</keyword>
<feature type="transmembrane region" description="Helical" evidence="6">
    <location>
        <begin position="66"/>
        <end position="84"/>
    </location>
</feature>
<dbReference type="SUPFAM" id="SSF53649">
    <property type="entry name" value="Alkaline phosphatase-like"/>
    <property type="match status" value="1"/>
</dbReference>
<gene>
    <name evidence="8" type="ORF">SAMN06265222_102339</name>
</gene>
<feature type="transmembrane region" description="Helical" evidence="6">
    <location>
        <begin position="133"/>
        <end position="154"/>
    </location>
</feature>
<sequence>MTPQCEASSATIAPESPTFSNRKAVWILVALVSFWAIEILLLQHFTTFPEASIPVGRAIKDACRRLLLNVAACTVIACLMRGWALRISFVVGLIATNMLVVYASYFGSPLSWPVLSSQWREGLAVSDHGVSLINWKVFGIALLALAVKVVLANAVKQNPLPRRTTMKWACVAGGIYLLFAVSLAAIHKPIRLIHMGAPEYIYGYAVAWTAEAISFDNDSLLKEALAKAEDKSDLLSKTEEPLLLSDKVAIVQVESLDFDVIQSNVDGVPVMPFLRELQNQSMRYSVKPFHNTGSSEADFSMLTTATPNGRVNPFQIYGFPYDNAFPWLAKERGYAPIAFHGNTGEFFHRRKAYSQMGFSKLYFTEELEPLEVTGRWDHELLNFSADLLQKATEPTLHFVITITSHGPFDRLSEADREIYSQPSNVQQRYLNSMRYVDRALERYIEQLPDGTTVVMYGDHESNVEGYSGSTTHQDRVPWLIYQKGSDLSAQQNSISSGLALSGELSQLDMVCYLRDRLANTPLSASRIAAKNADSRTSLK</sequence>
<dbReference type="RefSeq" id="WP_283431657.1">
    <property type="nucleotide sequence ID" value="NZ_FXUG01000002.1"/>
</dbReference>
<keyword evidence="2" id="KW-1003">Cell membrane</keyword>